<gene>
    <name evidence="3" type="ORF">DFR46_2936</name>
</gene>
<keyword evidence="4" id="KW-1185">Reference proteome</keyword>
<organism evidence="3 4">
    <name type="scientific">Parasphingopyxis lamellibrachiae</name>
    <dbReference type="NCBI Taxonomy" id="680125"/>
    <lineage>
        <taxon>Bacteria</taxon>
        <taxon>Pseudomonadati</taxon>
        <taxon>Pseudomonadota</taxon>
        <taxon>Alphaproteobacteria</taxon>
        <taxon>Sphingomonadales</taxon>
        <taxon>Sphingomonadaceae</taxon>
        <taxon>Parasphingopyxis</taxon>
    </lineage>
</organism>
<proteinExistence type="predicted"/>
<keyword evidence="1" id="KW-1188">Viral release from host cell</keyword>
<dbReference type="Proteomes" id="UP000256310">
    <property type="component" value="Unassembled WGS sequence"/>
</dbReference>
<dbReference type="NCBIfam" id="TIGR01630">
    <property type="entry name" value="psiM2_ORF9"/>
    <property type="match status" value="1"/>
</dbReference>
<dbReference type="RefSeq" id="WP_162843502.1">
    <property type="nucleotide sequence ID" value="NZ_QRDP01000007.1"/>
</dbReference>
<dbReference type="InterPro" id="IPR035421">
    <property type="entry name" value="Terminase_6C"/>
</dbReference>
<dbReference type="AlphaFoldDB" id="A0A3D9F7L9"/>
<feature type="domain" description="Terminase large subunit gp17-like C-terminal" evidence="2">
    <location>
        <begin position="16"/>
        <end position="158"/>
    </location>
</feature>
<protein>
    <submittedName>
        <fullName evidence="3">Putative phage terminase large subunit-like protein</fullName>
    </submittedName>
</protein>
<reference evidence="3 4" key="1">
    <citation type="submission" date="2018-07" db="EMBL/GenBank/DDBJ databases">
        <title>Genomic Encyclopedia of Type Strains, Phase IV (KMG-IV): sequencing the most valuable type-strain genomes for metagenomic binning, comparative biology and taxonomic classification.</title>
        <authorList>
            <person name="Goeker M."/>
        </authorList>
    </citation>
    <scope>NUCLEOTIDE SEQUENCE [LARGE SCALE GENOMIC DNA]</scope>
    <source>
        <strain evidence="3 4">DSM 26725</strain>
    </source>
</reference>
<dbReference type="Gene3D" id="3.30.420.240">
    <property type="match status" value="1"/>
</dbReference>
<dbReference type="EMBL" id="QRDP01000007">
    <property type="protein sequence ID" value="RED12340.1"/>
    <property type="molecule type" value="Genomic_DNA"/>
</dbReference>
<evidence type="ECO:0000256" key="1">
    <source>
        <dbReference type="ARBA" id="ARBA00022612"/>
    </source>
</evidence>
<evidence type="ECO:0000259" key="2">
    <source>
        <dbReference type="Pfam" id="PF17289"/>
    </source>
</evidence>
<evidence type="ECO:0000313" key="3">
    <source>
        <dbReference type="EMBL" id="RED12340.1"/>
    </source>
</evidence>
<comment type="caution">
    <text evidence="3">The sequence shown here is derived from an EMBL/GenBank/DDBJ whole genome shotgun (WGS) entry which is preliminary data.</text>
</comment>
<dbReference type="InterPro" id="IPR006517">
    <property type="entry name" value="Phage_terminase_lsu-like_C"/>
</dbReference>
<feature type="non-terminal residue" evidence="3">
    <location>
        <position position="1"/>
    </location>
</feature>
<accession>A0A3D9F7L9</accession>
<dbReference type="Pfam" id="PF17289">
    <property type="entry name" value="Terminase_6C"/>
    <property type="match status" value="1"/>
</dbReference>
<sequence>YTAPPKSEPGDKIIQSWDTASKEGALNDWSVGITALKHKNDLYILDVSRAKLSFPKLRSKVIGLARHHKARVLLIEDAASGTHLLQQLRHDQPQGVPRPIRIKPDGDKLTRMSAQSHQIEAGQLLLPVDAPWLAAFEHEILGFPGTKHDDQVDALAQLLGWKGKLSGRRYSIAGPRYCIDGEWSGGGVY</sequence>
<evidence type="ECO:0000313" key="4">
    <source>
        <dbReference type="Proteomes" id="UP000256310"/>
    </source>
</evidence>
<name>A0A3D9F7L9_9SPHN</name>